<dbReference type="Pfam" id="PF02661">
    <property type="entry name" value="Fic"/>
    <property type="match status" value="1"/>
</dbReference>
<dbReference type="RefSeq" id="WP_013891945.1">
    <property type="nucleotide sequence ID" value="NC_015675.1"/>
</dbReference>
<name>F7Y7N4_MESOW</name>
<dbReference type="Gene3D" id="1.10.3290.10">
    <property type="entry name" value="Fido-like domain"/>
    <property type="match status" value="1"/>
</dbReference>
<organism evidence="10 11">
    <name type="scientific">Mesorhizobium opportunistum (strain LMG 24607 / HAMBI 3007 / WSM2075)</name>
    <dbReference type="NCBI Taxonomy" id="536019"/>
    <lineage>
        <taxon>Bacteria</taxon>
        <taxon>Pseudomonadati</taxon>
        <taxon>Pseudomonadota</taxon>
        <taxon>Alphaproteobacteria</taxon>
        <taxon>Hyphomicrobiales</taxon>
        <taxon>Phyllobacteriaceae</taxon>
        <taxon>Mesorhizobium</taxon>
    </lineage>
</organism>
<dbReference type="InterPro" id="IPR036597">
    <property type="entry name" value="Fido-like_dom_sf"/>
</dbReference>
<comment type="catalytic activity">
    <reaction evidence="6">
        <text>L-threonyl-[protein] + ATP = 3-O-(5'-adenylyl)-L-threonyl-[protein] + diphosphate</text>
        <dbReference type="Rhea" id="RHEA:54292"/>
        <dbReference type="Rhea" id="RHEA-COMP:11060"/>
        <dbReference type="Rhea" id="RHEA-COMP:13847"/>
        <dbReference type="ChEBI" id="CHEBI:30013"/>
        <dbReference type="ChEBI" id="CHEBI:30616"/>
        <dbReference type="ChEBI" id="CHEBI:33019"/>
        <dbReference type="ChEBI" id="CHEBI:138113"/>
        <dbReference type="EC" id="2.7.7.108"/>
    </reaction>
</comment>
<protein>
    <recommendedName>
        <fullName evidence="5">protein adenylyltransferase</fullName>
        <ecNumber evidence="5">2.7.7.108</ecNumber>
    </recommendedName>
</protein>
<dbReference type="InterPro" id="IPR003812">
    <property type="entry name" value="Fido"/>
</dbReference>
<evidence type="ECO:0000256" key="6">
    <source>
        <dbReference type="ARBA" id="ARBA00047939"/>
    </source>
</evidence>
<dbReference type="HOGENOM" id="CLU_080158_0_5_5"/>
<keyword evidence="4" id="KW-0067">ATP-binding</keyword>
<proteinExistence type="predicted"/>
<comment type="catalytic activity">
    <reaction evidence="7">
        <text>L-tyrosyl-[protein] + ATP = O-(5'-adenylyl)-L-tyrosyl-[protein] + diphosphate</text>
        <dbReference type="Rhea" id="RHEA:54288"/>
        <dbReference type="Rhea" id="RHEA-COMP:10136"/>
        <dbReference type="Rhea" id="RHEA-COMP:13846"/>
        <dbReference type="ChEBI" id="CHEBI:30616"/>
        <dbReference type="ChEBI" id="CHEBI:33019"/>
        <dbReference type="ChEBI" id="CHEBI:46858"/>
        <dbReference type="ChEBI" id="CHEBI:83624"/>
        <dbReference type="EC" id="2.7.7.108"/>
    </reaction>
</comment>
<evidence type="ECO:0000256" key="3">
    <source>
        <dbReference type="ARBA" id="ARBA00022741"/>
    </source>
</evidence>
<dbReference type="EC" id="2.7.7.108" evidence="5"/>
<dbReference type="AlphaFoldDB" id="F7Y7N4"/>
<evidence type="ECO:0000256" key="4">
    <source>
        <dbReference type="ARBA" id="ARBA00022840"/>
    </source>
</evidence>
<evidence type="ECO:0000256" key="7">
    <source>
        <dbReference type="ARBA" id="ARBA00048696"/>
    </source>
</evidence>
<dbReference type="GO" id="GO:0070733">
    <property type="term" value="F:AMPylase activity"/>
    <property type="evidence" value="ECO:0007669"/>
    <property type="project" value="UniProtKB-EC"/>
</dbReference>
<reference evidence="10 11" key="1">
    <citation type="submission" date="2010-10" db="EMBL/GenBank/DDBJ databases">
        <title>Complete sequence of Mesorhizobium opportunistum WSM2075.</title>
        <authorList>
            <consortium name="US DOE Joint Genome Institute"/>
            <person name="Lucas S."/>
            <person name="Copeland A."/>
            <person name="Lapidus A."/>
            <person name="Cheng J.-F."/>
            <person name="Bruce D."/>
            <person name="Goodwin L."/>
            <person name="Pitluck S."/>
            <person name="Chertkov O."/>
            <person name="Misra M."/>
            <person name="Detter J.C."/>
            <person name="Han C."/>
            <person name="Tapia R."/>
            <person name="Land M."/>
            <person name="Hauser L."/>
            <person name="Kyrpides N."/>
            <person name="Ovchinnikova G."/>
            <person name="Mavrommatis K.M."/>
            <person name="Tiwari R.P."/>
            <person name="Howieson J.G."/>
            <person name="O'Hara G.W."/>
            <person name="Nandasena K.G."/>
            <person name="Woyke T."/>
        </authorList>
    </citation>
    <scope>NUCLEOTIDE SEQUENCE [LARGE SCALE GENOMIC DNA]</scope>
    <source>
        <strain evidence="11">LMG 24607 / HAMBI 3007 / WSM2075</strain>
    </source>
</reference>
<dbReference type="Proteomes" id="UP000001623">
    <property type="component" value="Chromosome"/>
</dbReference>
<dbReference type="PANTHER" id="PTHR39560:SF1">
    <property type="entry name" value="PROTEIN ADENYLYLTRANSFERASE FIC-RELATED"/>
    <property type="match status" value="1"/>
</dbReference>
<dbReference type="EMBL" id="CP002279">
    <property type="protein sequence ID" value="AEH85203.1"/>
    <property type="molecule type" value="Genomic_DNA"/>
</dbReference>
<sequence>MAYVAEFDPLCYPGTTVLINLLDIRDQTELDEVELAPFLTRADEPLPAGELDYPHYRSLHRHLFQDVYAWAGQPRTIRIGKGGSWFCYPEHIATEMARVFGELGNPDRLADLDSVGFSGHAAHIVAEINAVHPFRRQRPNPTHLPRDARRARGPDIQCRHP</sequence>
<dbReference type="STRING" id="536019.Mesop_0710"/>
<feature type="compositionally biased region" description="Basic and acidic residues" evidence="8">
    <location>
        <begin position="144"/>
        <end position="153"/>
    </location>
</feature>
<dbReference type="GO" id="GO:0005524">
    <property type="term" value="F:ATP binding"/>
    <property type="evidence" value="ECO:0007669"/>
    <property type="project" value="UniProtKB-KW"/>
</dbReference>
<evidence type="ECO:0000313" key="10">
    <source>
        <dbReference type="EMBL" id="AEH85203.1"/>
    </source>
</evidence>
<feature type="region of interest" description="Disordered" evidence="8">
    <location>
        <begin position="135"/>
        <end position="161"/>
    </location>
</feature>
<evidence type="ECO:0000256" key="5">
    <source>
        <dbReference type="ARBA" id="ARBA00034531"/>
    </source>
</evidence>
<evidence type="ECO:0000256" key="2">
    <source>
        <dbReference type="ARBA" id="ARBA00022695"/>
    </source>
</evidence>
<evidence type="ECO:0000313" key="11">
    <source>
        <dbReference type="Proteomes" id="UP000001623"/>
    </source>
</evidence>
<feature type="domain" description="Fido" evidence="9">
    <location>
        <begin position="51"/>
        <end position="135"/>
    </location>
</feature>
<dbReference type="eggNOG" id="COG2184">
    <property type="taxonomic scope" value="Bacteria"/>
</dbReference>
<dbReference type="KEGG" id="mop:Mesop_0710"/>
<dbReference type="GO" id="GO:0051302">
    <property type="term" value="P:regulation of cell division"/>
    <property type="evidence" value="ECO:0007669"/>
    <property type="project" value="TreeGrafter"/>
</dbReference>
<dbReference type="SUPFAM" id="SSF140931">
    <property type="entry name" value="Fic-like"/>
    <property type="match status" value="1"/>
</dbReference>
<accession>F7Y7N4</accession>
<keyword evidence="2" id="KW-0548">Nucleotidyltransferase</keyword>
<evidence type="ECO:0000256" key="1">
    <source>
        <dbReference type="ARBA" id="ARBA00022679"/>
    </source>
</evidence>
<keyword evidence="3" id="KW-0547">Nucleotide-binding</keyword>
<gene>
    <name evidence="10" type="ordered locus">Mesop_0710</name>
</gene>
<keyword evidence="1" id="KW-0808">Transferase</keyword>
<dbReference type="PANTHER" id="PTHR39560">
    <property type="entry name" value="PROTEIN ADENYLYLTRANSFERASE FIC-RELATED"/>
    <property type="match status" value="1"/>
</dbReference>
<evidence type="ECO:0000259" key="9">
    <source>
        <dbReference type="Pfam" id="PF02661"/>
    </source>
</evidence>
<evidence type="ECO:0000256" key="8">
    <source>
        <dbReference type="SAM" id="MobiDB-lite"/>
    </source>
</evidence>